<dbReference type="AlphaFoldDB" id="X1CQU2"/>
<organism evidence="1">
    <name type="scientific">marine sediment metagenome</name>
    <dbReference type="NCBI Taxonomy" id="412755"/>
    <lineage>
        <taxon>unclassified sequences</taxon>
        <taxon>metagenomes</taxon>
        <taxon>ecological metagenomes</taxon>
    </lineage>
</organism>
<accession>X1CQU2</accession>
<proteinExistence type="predicted"/>
<comment type="caution">
    <text evidence="1">The sequence shown here is derived from an EMBL/GenBank/DDBJ whole genome shotgun (WGS) entry which is preliminary data.</text>
</comment>
<reference evidence="1" key="1">
    <citation type="journal article" date="2014" name="Front. Microbiol.">
        <title>High frequency of phylogenetically diverse reductive dehalogenase-homologous genes in deep subseafloor sedimentary metagenomes.</title>
        <authorList>
            <person name="Kawai M."/>
            <person name="Futagami T."/>
            <person name="Toyoda A."/>
            <person name="Takaki Y."/>
            <person name="Nishi S."/>
            <person name="Hori S."/>
            <person name="Arai W."/>
            <person name="Tsubouchi T."/>
            <person name="Morono Y."/>
            <person name="Uchiyama I."/>
            <person name="Ito T."/>
            <person name="Fujiyama A."/>
            <person name="Inagaki F."/>
            <person name="Takami H."/>
        </authorList>
    </citation>
    <scope>NUCLEOTIDE SEQUENCE</scope>
    <source>
        <strain evidence="1">Expedition CK06-06</strain>
    </source>
</reference>
<protein>
    <submittedName>
        <fullName evidence="1">Uncharacterized protein</fullName>
    </submittedName>
</protein>
<feature type="non-terminal residue" evidence="1">
    <location>
        <position position="32"/>
    </location>
</feature>
<evidence type="ECO:0000313" key="1">
    <source>
        <dbReference type="EMBL" id="GAH10791.1"/>
    </source>
</evidence>
<dbReference type="EMBL" id="BART01037763">
    <property type="protein sequence ID" value="GAH10791.1"/>
    <property type="molecule type" value="Genomic_DNA"/>
</dbReference>
<gene>
    <name evidence="1" type="ORF">S01H4_63012</name>
</gene>
<sequence length="32" mass="3779">MTKRSKEKHKSDVEVKYNMGKVDELKSKVNEI</sequence>
<name>X1CQU2_9ZZZZ</name>